<dbReference type="AlphaFoldDB" id="A0A382L9B7"/>
<dbReference type="EMBL" id="UINC01084748">
    <property type="protein sequence ID" value="SVC31677.1"/>
    <property type="molecule type" value="Genomic_DNA"/>
</dbReference>
<name>A0A382L9B7_9ZZZZ</name>
<accession>A0A382L9B7</accession>
<proteinExistence type="predicted"/>
<organism evidence="1">
    <name type="scientific">marine metagenome</name>
    <dbReference type="NCBI Taxonomy" id="408172"/>
    <lineage>
        <taxon>unclassified sequences</taxon>
        <taxon>metagenomes</taxon>
        <taxon>ecological metagenomes</taxon>
    </lineage>
</organism>
<protein>
    <submittedName>
        <fullName evidence="1">Uncharacterized protein</fullName>
    </submittedName>
</protein>
<gene>
    <name evidence="1" type="ORF">METZ01_LOCUS284531</name>
</gene>
<evidence type="ECO:0000313" key="1">
    <source>
        <dbReference type="EMBL" id="SVC31677.1"/>
    </source>
</evidence>
<sequence length="40" mass="4472">MGVKWNSTGMTMAESRSLREATSRKLQNLIGEYNQLPMAA</sequence>
<reference evidence="1" key="1">
    <citation type="submission" date="2018-05" db="EMBL/GenBank/DDBJ databases">
        <authorList>
            <person name="Lanie J.A."/>
            <person name="Ng W.-L."/>
            <person name="Kazmierczak K.M."/>
            <person name="Andrzejewski T.M."/>
            <person name="Davidsen T.M."/>
            <person name="Wayne K.J."/>
            <person name="Tettelin H."/>
            <person name="Glass J.I."/>
            <person name="Rusch D."/>
            <person name="Podicherti R."/>
            <person name="Tsui H.-C.T."/>
            <person name="Winkler M.E."/>
        </authorList>
    </citation>
    <scope>NUCLEOTIDE SEQUENCE</scope>
</reference>